<evidence type="ECO:0000313" key="1">
    <source>
        <dbReference type="EMBL" id="TGZ58831.1"/>
    </source>
</evidence>
<proteinExistence type="predicted"/>
<keyword evidence="2" id="KW-1185">Reference proteome</keyword>
<sequence length="92" mass="10184">YRGFTLRLFGGFPTRPDRCLSRRDVQNASPPLVARIGPSAAGHLTSLVHTRQLENTNYTPTYSNLSSLDEHLAPIVPNSEQITLKEAPLRAL</sequence>
<feature type="non-terminal residue" evidence="1">
    <location>
        <position position="92"/>
    </location>
</feature>
<evidence type="ECO:0000313" key="2">
    <source>
        <dbReference type="Proteomes" id="UP000308267"/>
    </source>
</evidence>
<gene>
    <name evidence="1" type="ORF">CRM22_009425</name>
</gene>
<feature type="non-terminal residue" evidence="1">
    <location>
        <position position="1"/>
    </location>
</feature>
<dbReference type="Proteomes" id="UP000308267">
    <property type="component" value="Unassembled WGS sequence"/>
</dbReference>
<organism evidence="1 2">
    <name type="scientific">Opisthorchis felineus</name>
    <dbReference type="NCBI Taxonomy" id="147828"/>
    <lineage>
        <taxon>Eukaryota</taxon>
        <taxon>Metazoa</taxon>
        <taxon>Spiralia</taxon>
        <taxon>Lophotrochozoa</taxon>
        <taxon>Platyhelminthes</taxon>
        <taxon>Trematoda</taxon>
        <taxon>Digenea</taxon>
        <taxon>Opisthorchiida</taxon>
        <taxon>Opisthorchiata</taxon>
        <taxon>Opisthorchiidae</taxon>
        <taxon>Opisthorchis</taxon>
    </lineage>
</organism>
<accession>A0A4S2L7Q1</accession>
<reference evidence="1 2" key="1">
    <citation type="journal article" date="2019" name="BMC Genomics">
        <title>New insights from Opisthorchis felineus genome: update on genomics of the epidemiologically important liver flukes.</title>
        <authorList>
            <person name="Ershov N.I."/>
            <person name="Mordvinov V.A."/>
            <person name="Prokhortchouk E.B."/>
            <person name="Pakharukova M.Y."/>
            <person name="Gunbin K.V."/>
            <person name="Ustyantsev K."/>
            <person name="Genaev M.A."/>
            <person name="Blinov A.G."/>
            <person name="Mazur A."/>
            <person name="Boulygina E."/>
            <person name="Tsygankova S."/>
            <person name="Khrameeva E."/>
            <person name="Chekanov N."/>
            <person name="Fan G."/>
            <person name="Xiao A."/>
            <person name="Zhang H."/>
            <person name="Xu X."/>
            <person name="Yang H."/>
            <person name="Solovyev V."/>
            <person name="Lee S.M."/>
            <person name="Liu X."/>
            <person name="Afonnikov D.A."/>
            <person name="Skryabin K.G."/>
        </authorList>
    </citation>
    <scope>NUCLEOTIDE SEQUENCE [LARGE SCALE GENOMIC DNA]</scope>
    <source>
        <strain evidence="1">AK-0245</strain>
        <tissue evidence="1">Whole organism</tissue>
    </source>
</reference>
<dbReference type="AlphaFoldDB" id="A0A4S2L7Q1"/>
<name>A0A4S2L7Q1_OPIFE</name>
<dbReference type="EMBL" id="SJOL01009114">
    <property type="protein sequence ID" value="TGZ58831.1"/>
    <property type="molecule type" value="Genomic_DNA"/>
</dbReference>
<comment type="caution">
    <text evidence="1">The sequence shown here is derived from an EMBL/GenBank/DDBJ whole genome shotgun (WGS) entry which is preliminary data.</text>
</comment>
<protein>
    <submittedName>
        <fullName evidence="1">Uncharacterized protein</fullName>
    </submittedName>
</protein>